<proteinExistence type="predicted"/>
<sequence>MRPVDVLPAVPPFLVLAVLAAGSGRGTPVVVGRRRAGERARDRPGGARRDTGDQRARIHRDPARPRLVDLRVTSAKRRGMRYAELQDPDAVGVVAESPSP</sequence>
<dbReference type="RefSeq" id="WP_153507540.1">
    <property type="nucleotide sequence ID" value="NZ_JABJXA010000016.1"/>
</dbReference>
<name>A0A7W3WTX2_9ACTN</name>
<evidence type="ECO:0000313" key="2">
    <source>
        <dbReference type="EMBL" id="MBB1258120.1"/>
    </source>
</evidence>
<reference evidence="3" key="1">
    <citation type="submission" date="2020-05" db="EMBL/GenBank/DDBJ databases">
        <title>Classification of alakaliphilic streptomycetes isolated from an alkaline soil next to Lonar Crater, India and a proposal for the recognition of Streptomyces alkaliterrae sp. nov.</title>
        <authorList>
            <person name="Golinska P."/>
        </authorList>
    </citation>
    <scope>NUCLEOTIDE SEQUENCE [LARGE SCALE GENOMIC DNA]</scope>
    <source>
        <strain evidence="3">OF8</strain>
    </source>
</reference>
<dbReference type="EMBL" id="JABJXA010000016">
    <property type="protein sequence ID" value="MBB1258120.1"/>
    <property type="molecule type" value="Genomic_DNA"/>
</dbReference>
<organism evidence="2 3">
    <name type="scientific">Streptomyces alkaliterrae</name>
    <dbReference type="NCBI Taxonomy" id="2213162"/>
    <lineage>
        <taxon>Bacteria</taxon>
        <taxon>Bacillati</taxon>
        <taxon>Actinomycetota</taxon>
        <taxon>Actinomycetes</taxon>
        <taxon>Kitasatosporales</taxon>
        <taxon>Streptomycetaceae</taxon>
        <taxon>Streptomyces</taxon>
    </lineage>
</organism>
<feature type="compositionally biased region" description="Basic and acidic residues" evidence="1">
    <location>
        <begin position="35"/>
        <end position="62"/>
    </location>
</feature>
<gene>
    <name evidence="2" type="ORF">H3147_04655</name>
</gene>
<dbReference type="AlphaFoldDB" id="A0A7W3WTX2"/>
<protein>
    <submittedName>
        <fullName evidence="2">Uncharacterized protein</fullName>
    </submittedName>
</protein>
<evidence type="ECO:0000313" key="3">
    <source>
        <dbReference type="Proteomes" id="UP000517765"/>
    </source>
</evidence>
<comment type="caution">
    <text evidence="2">The sequence shown here is derived from an EMBL/GenBank/DDBJ whole genome shotgun (WGS) entry which is preliminary data.</text>
</comment>
<accession>A0A7W3WTX2</accession>
<evidence type="ECO:0000256" key="1">
    <source>
        <dbReference type="SAM" id="MobiDB-lite"/>
    </source>
</evidence>
<feature type="region of interest" description="Disordered" evidence="1">
    <location>
        <begin position="29"/>
        <end position="62"/>
    </location>
</feature>
<dbReference type="Proteomes" id="UP000517765">
    <property type="component" value="Unassembled WGS sequence"/>
</dbReference>